<dbReference type="AlphaFoldDB" id="A0A327S8G9"/>
<evidence type="ECO:0000313" key="2">
    <source>
        <dbReference type="EMBL" id="RAJ22057.1"/>
    </source>
</evidence>
<evidence type="ECO:0000313" key="3">
    <source>
        <dbReference type="Proteomes" id="UP000248987"/>
    </source>
</evidence>
<evidence type="ECO:0000256" key="1">
    <source>
        <dbReference type="SAM" id="MobiDB-lite"/>
    </source>
</evidence>
<sequence length="47" mass="5438">MGVIDDNKKFKRTTEQTTPTNPTGVNKEDVNQFDIDKKTIKDQKNKK</sequence>
<feature type="region of interest" description="Disordered" evidence="1">
    <location>
        <begin position="1"/>
        <end position="47"/>
    </location>
</feature>
<comment type="caution">
    <text evidence="2">The sequence shown here is derived from an EMBL/GenBank/DDBJ whole genome shotgun (WGS) entry which is preliminary data.</text>
</comment>
<name>A0A327S8G9_9FLAO</name>
<gene>
    <name evidence="2" type="ORF">LX77_02715</name>
</gene>
<proteinExistence type="predicted"/>
<dbReference type="RefSeq" id="WP_170124472.1">
    <property type="nucleotide sequence ID" value="NZ_QLLQ01000011.1"/>
</dbReference>
<keyword evidence="3" id="KW-1185">Reference proteome</keyword>
<organism evidence="2 3">
    <name type="scientific">Gelidibacter algens</name>
    <dbReference type="NCBI Taxonomy" id="49280"/>
    <lineage>
        <taxon>Bacteria</taxon>
        <taxon>Pseudomonadati</taxon>
        <taxon>Bacteroidota</taxon>
        <taxon>Flavobacteriia</taxon>
        <taxon>Flavobacteriales</taxon>
        <taxon>Flavobacteriaceae</taxon>
        <taxon>Gelidibacter</taxon>
    </lineage>
</organism>
<protein>
    <submittedName>
        <fullName evidence="2">Uncharacterized protein</fullName>
    </submittedName>
</protein>
<feature type="compositionally biased region" description="Basic and acidic residues" evidence="1">
    <location>
        <begin position="1"/>
        <end position="14"/>
    </location>
</feature>
<accession>A0A327S8G9</accession>
<reference evidence="2 3" key="1">
    <citation type="submission" date="2018-06" db="EMBL/GenBank/DDBJ databases">
        <title>Genomic Encyclopedia of Archaeal and Bacterial Type Strains, Phase II (KMG-II): from individual species to whole genera.</title>
        <authorList>
            <person name="Goeker M."/>
        </authorList>
    </citation>
    <scope>NUCLEOTIDE SEQUENCE [LARGE SCALE GENOMIC DNA]</scope>
    <source>
        <strain evidence="2 3">DSM 12408</strain>
    </source>
</reference>
<dbReference type="Proteomes" id="UP000248987">
    <property type="component" value="Unassembled WGS sequence"/>
</dbReference>
<dbReference type="EMBL" id="QLLQ01000011">
    <property type="protein sequence ID" value="RAJ22057.1"/>
    <property type="molecule type" value="Genomic_DNA"/>
</dbReference>
<feature type="compositionally biased region" description="Basic and acidic residues" evidence="1">
    <location>
        <begin position="26"/>
        <end position="47"/>
    </location>
</feature>